<gene>
    <name evidence="2" type="ORF">CU635_06485</name>
    <name evidence="3" type="ORF">CVD25_02310</name>
</gene>
<organism evidence="2 4">
    <name type="scientific">Bacillus canaveralius</name>
    <dbReference type="NCBI Taxonomy" id="1403243"/>
    <lineage>
        <taxon>Bacteria</taxon>
        <taxon>Bacillati</taxon>
        <taxon>Bacillota</taxon>
        <taxon>Bacilli</taxon>
        <taxon>Bacillales</taxon>
        <taxon>Bacillaceae</taxon>
        <taxon>Bacillus</taxon>
    </lineage>
</organism>
<accession>A0A2N5GPA0</accession>
<dbReference type="OrthoDB" id="2930539at2"/>
<keyword evidence="5" id="KW-1185">Reference proteome</keyword>
<name>A0A2N5GPA0_9BACI</name>
<dbReference type="AlphaFoldDB" id="A0A2N5GPA0"/>
<feature type="region of interest" description="Disordered" evidence="1">
    <location>
        <begin position="49"/>
        <end position="69"/>
    </location>
</feature>
<protein>
    <submittedName>
        <fullName evidence="2">Uncharacterized protein</fullName>
    </submittedName>
</protein>
<dbReference type="EMBL" id="PGVD01000008">
    <property type="protein sequence ID" value="PLS00602.1"/>
    <property type="molecule type" value="Genomic_DNA"/>
</dbReference>
<dbReference type="EMBL" id="PGVA01000013">
    <property type="protein sequence ID" value="PLR84396.1"/>
    <property type="molecule type" value="Genomic_DNA"/>
</dbReference>
<dbReference type="Proteomes" id="UP000235114">
    <property type="component" value="Unassembled WGS sequence"/>
</dbReference>
<evidence type="ECO:0000256" key="1">
    <source>
        <dbReference type="SAM" id="MobiDB-lite"/>
    </source>
</evidence>
<reference evidence="3 5" key="2">
    <citation type="submission" date="2017-12" db="EMBL/GenBank/DDBJ databases">
        <title>Comparative Functional Genomics of Dry Heat Resistant strains isolated from the Viking Spacecraft.</title>
        <authorList>
            <person name="Seuylemezian A."/>
            <person name="Cooper K."/>
            <person name="Vaishampayan P."/>
        </authorList>
    </citation>
    <scope>NUCLEOTIDE SEQUENCE [LARGE SCALE GENOMIC DNA]</scope>
    <source>
        <strain evidence="3 5">ATCC 29669</strain>
    </source>
</reference>
<evidence type="ECO:0000313" key="5">
    <source>
        <dbReference type="Proteomes" id="UP000235114"/>
    </source>
</evidence>
<comment type="caution">
    <text evidence="2">The sequence shown here is derived from an EMBL/GenBank/DDBJ whole genome shotgun (WGS) entry which is preliminary data.</text>
</comment>
<sequence length="123" mass="14041">MPANGFELKTPVANVKVRKTKGLLNKRNKRVSQTFTRNKVMLNEIKTINRNSQNGQINKKGGNDPLSNRPVFDIEYGMRQVKGTLSIEGFNLEQREEELIKAKVLGILSEEEFLRKVLELANE</sequence>
<proteinExistence type="predicted"/>
<evidence type="ECO:0000313" key="4">
    <source>
        <dbReference type="Proteomes" id="UP000234951"/>
    </source>
</evidence>
<evidence type="ECO:0000313" key="2">
    <source>
        <dbReference type="EMBL" id="PLR84396.1"/>
    </source>
</evidence>
<dbReference type="Proteomes" id="UP000234951">
    <property type="component" value="Unassembled WGS sequence"/>
</dbReference>
<evidence type="ECO:0000313" key="3">
    <source>
        <dbReference type="EMBL" id="PLS00602.1"/>
    </source>
</evidence>
<dbReference type="RefSeq" id="WP_101576362.1">
    <property type="nucleotide sequence ID" value="NZ_PGVA01000013.1"/>
</dbReference>
<reference evidence="2 4" key="1">
    <citation type="submission" date="2017-11" db="EMBL/GenBank/DDBJ databases">
        <title>Comparitive Functional Genomics of Dry Heat Resistant strains isolated from the Viking Spacecraft.</title>
        <authorList>
            <person name="Seuylemezian A."/>
            <person name="Cooper K."/>
            <person name="Vaishampayan P."/>
        </authorList>
    </citation>
    <scope>NUCLEOTIDE SEQUENCE [LARGE SCALE GENOMIC DNA]</scope>
    <source>
        <strain evidence="2 4">M4.6</strain>
    </source>
</reference>